<dbReference type="OrthoDB" id="479699at2"/>
<evidence type="ECO:0000259" key="1">
    <source>
        <dbReference type="PROSITE" id="PS51184"/>
    </source>
</evidence>
<dbReference type="AlphaFoldDB" id="A0A845AFG6"/>
<dbReference type="PROSITE" id="PS51184">
    <property type="entry name" value="JMJC"/>
    <property type="match status" value="1"/>
</dbReference>
<dbReference type="PANTHER" id="PTHR12461">
    <property type="entry name" value="HYPOXIA-INDUCIBLE FACTOR 1 ALPHA INHIBITOR-RELATED"/>
    <property type="match status" value="1"/>
</dbReference>
<reference evidence="2 3" key="1">
    <citation type="submission" date="2019-12" db="EMBL/GenBank/DDBJ databases">
        <title>Genomic-based taxomic classification of the family Erythrobacteraceae.</title>
        <authorList>
            <person name="Xu L."/>
        </authorList>
    </citation>
    <scope>NUCLEOTIDE SEQUENCE [LARGE SCALE GENOMIC DNA]</scope>
    <source>
        <strain evidence="2 3">KEMB 9005-328</strain>
    </source>
</reference>
<sequence>MRNTAKSDVQAWNGPLANDWETFRGDVAVNCVPVVFRQALNDWPVIQTARRSRNDLTDYLRAHATGNRVQLFCGAPDITGRYYYDDNLDGFNFDRKIATIANSLDYIMACVADTKLGTAYLGSLPADSNFPGFSDENTVAFLPEGVEPRIWIGNASSVACHYDTFDNLACVVAGRRTFTLYPPEAIGDLYVGPIDHTMAGQPVGLAVQAPSGDPRYPRFESIREHALEVTLEPGDALYLPKLWWHQVEASEPLNMLVNYWWDGFSAGPDAPLTTLMLAMIAIAERPERERAAWHTFFDHYVFRPERHPLEHLPPDKHGILGPLSEGNYRKVRAAVMQMLRGV</sequence>
<dbReference type="EMBL" id="WTYA01000003">
    <property type="protein sequence ID" value="MXP28217.1"/>
    <property type="molecule type" value="Genomic_DNA"/>
</dbReference>
<organism evidence="2 3">
    <name type="scientific">Qipengyuania algicida</name>
    <dbReference type="NCBI Taxonomy" id="1836209"/>
    <lineage>
        <taxon>Bacteria</taxon>
        <taxon>Pseudomonadati</taxon>
        <taxon>Pseudomonadota</taxon>
        <taxon>Alphaproteobacteria</taxon>
        <taxon>Sphingomonadales</taxon>
        <taxon>Erythrobacteraceae</taxon>
        <taxon>Qipengyuania</taxon>
    </lineage>
</organism>
<accession>A0A845AFG6</accession>
<gene>
    <name evidence="2" type="ORF">GRI58_05205</name>
</gene>
<proteinExistence type="predicted"/>
<dbReference type="InterPro" id="IPR003347">
    <property type="entry name" value="JmjC_dom"/>
</dbReference>
<dbReference type="Pfam" id="PF13621">
    <property type="entry name" value="Cupin_8"/>
    <property type="match status" value="1"/>
</dbReference>
<dbReference type="RefSeq" id="WP_160752519.1">
    <property type="nucleotide sequence ID" value="NZ_WTYA01000003.1"/>
</dbReference>
<dbReference type="SUPFAM" id="SSF51197">
    <property type="entry name" value="Clavaminate synthase-like"/>
    <property type="match status" value="1"/>
</dbReference>
<dbReference type="SMART" id="SM00558">
    <property type="entry name" value="JmjC"/>
    <property type="match status" value="1"/>
</dbReference>
<dbReference type="PANTHER" id="PTHR12461:SF105">
    <property type="entry name" value="HYPOXIA-INDUCIBLE FACTOR 1-ALPHA INHIBITOR"/>
    <property type="match status" value="1"/>
</dbReference>
<feature type="domain" description="JmjC" evidence="1">
    <location>
        <begin position="119"/>
        <end position="276"/>
    </location>
</feature>
<dbReference type="InterPro" id="IPR041667">
    <property type="entry name" value="Cupin_8"/>
</dbReference>
<protein>
    <submittedName>
        <fullName evidence="2">Cupin-like domain-containing protein</fullName>
    </submittedName>
</protein>
<name>A0A845AFG6_9SPHN</name>
<dbReference type="InterPro" id="IPR014710">
    <property type="entry name" value="RmlC-like_jellyroll"/>
</dbReference>
<evidence type="ECO:0000313" key="2">
    <source>
        <dbReference type="EMBL" id="MXP28217.1"/>
    </source>
</evidence>
<comment type="caution">
    <text evidence="2">The sequence shown here is derived from an EMBL/GenBank/DDBJ whole genome shotgun (WGS) entry which is preliminary data.</text>
</comment>
<dbReference type="Proteomes" id="UP000439780">
    <property type="component" value="Unassembled WGS sequence"/>
</dbReference>
<dbReference type="Gene3D" id="2.60.120.10">
    <property type="entry name" value="Jelly Rolls"/>
    <property type="match status" value="1"/>
</dbReference>
<evidence type="ECO:0000313" key="3">
    <source>
        <dbReference type="Proteomes" id="UP000439780"/>
    </source>
</evidence>
<keyword evidence="3" id="KW-1185">Reference proteome</keyword>